<evidence type="ECO:0000256" key="1">
    <source>
        <dbReference type="SAM" id="Phobius"/>
    </source>
</evidence>
<keyword evidence="1" id="KW-0812">Transmembrane</keyword>
<organism evidence="2 3">
    <name type="scientific">Nibribacter ruber</name>
    <dbReference type="NCBI Taxonomy" id="2698458"/>
    <lineage>
        <taxon>Bacteria</taxon>
        <taxon>Pseudomonadati</taxon>
        <taxon>Bacteroidota</taxon>
        <taxon>Cytophagia</taxon>
        <taxon>Cytophagales</taxon>
        <taxon>Hymenobacteraceae</taxon>
        <taxon>Nibribacter</taxon>
    </lineage>
</organism>
<dbReference type="Gene3D" id="3.20.80.10">
    <property type="entry name" value="Regulatory factor, effector binding domain"/>
    <property type="match status" value="1"/>
</dbReference>
<feature type="transmembrane region" description="Helical" evidence="1">
    <location>
        <begin position="6"/>
        <end position="23"/>
    </location>
</feature>
<keyword evidence="1" id="KW-1133">Transmembrane helix</keyword>
<name>A0A6P1NZ03_9BACT</name>
<gene>
    <name evidence="2" type="ORF">GU926_12740</name>
</gene>
<dbReference type="KEGG" id="nib:GU926_12740"/>
<keyword evidence="3" id="KW-1185">Reference proteome</keyword>
<accession>A0A6P1NZ03</accession>
<dbReference type="InterPro" id="IPR011256">
    <property type="entry name" value="Reg_factor_effector_dom_sf"/>
</dbReference>
<dbReference type="AlphaFoldDB" id="A0A6P1NZ03"/>
<evidence type="ECO:0000313" key="2">
    <source>
        <dbReference type="EMBL" id="QHL88250.1"/>
    </source>
</evidence>
<dbReference type="EMBL" id="CP047897">
    <property type="protein sequence ID" value="QHL88250.1"/>
    <property type="molecule type" value="Genomic_DNA"/>
</dbReference>
<dbReference type="SUPFAM" id="SSF55136">
    <property type="entry name" value="Probable bacterial effector-binding domain"/>
    <property type="match status" value="1"/>
</dbReference>
<keyword evidence="1" id="KW-0472">Membrane</keyword>
<sequence>MNKRFLIYMLLVIAAMIGIYAYVGGFKQVDITKTTSSQIFIAGKLYEGKPDAEELGDLFQEVGQMVEQKKIVGEPAGIYYNNPEKKSNTLRAFIGVAIADTTVALPKGYKVRIVKAGQPVLQGTLDASQMIAPKKIYEALFAYAEDHKIKLKNYFVERYPDRESAVIQVGLE</sequence>
<dbReference type="Proteomes" id="UP000464214">
    <property type="component" value="Chromosome"/>
</dbReference>
<evidence type="ECO:0000313" key="3">
    <source>
        <dbReference type="Proteomes" id="UP000464214"/>
    </source>
</evidence>
<dbReference type="RefSeq" id="WP_160692439.1">
    <property type="nucleotide sequence ID" value="NZ_CP047897.1"/>
</dbReference>
<evidence type="ECO:0008006" key="4">
    <source>
        <dbReference type="Google" id="ProtNLM"/>
    </source>
</evidence>
<reference evidence="2 3" key="1">
    <citation type="submission" date="2020-01" db="EMBL/GenBank/DDBJ databases">
        <authorList>
            <person name="Kim M."/>
        </authorList>
    </citation>
    <scope>NUCLEOTIDE SEQUENCE [LARGE SCALE GENOMIC DNA]</scope>
    <source>
        <strain evidence="2 3">BT10</strain>
    </source>
</reference>
<protein>
    <recommendedName>
        <fullName evidence="4">GyrI-like domain-containing protein</fullName>
    </recommendedName>
</protein>
<proteinExistence type="predicted"/>